<dbReference type="AlphaFoldDB" id="A0A3B3WSD8"/>
<keyword evidence="3" id="KW-0805">Transcription regulation</keyword>
<evidence type="ECO:0000256" key="5">
    <source>
        <dbReference type="ARBA" id="ARBA00023163"/>
    </source>
</evidence>
<dbReference type="PANTHER" id="PTHR11849:SF161">
    <property type="entry name" value="FRIEND LEUKEMIA INTEGRATION 1 TRANSCRIPTION FACTOR"/>
    <property type="match status" value="1"/>
</dbReference>
<evidence type="ECO:0000313" key="12">
    <source>
        <dbReference type="Proteomes" id="UP000261480"/>
    </source>
</evidence>
<evidence type="ECO:0000256" key="3">
    <source>
        <dbReference type="ARBA" id="ARBA00023015"/>
    </source>
</evidence>
<feature type="compositionally biased region" description="Polar residues" evidence="8">
    <location>
        <begin position="48"/>
        <end position="61"/>
    </location>
</feature>
<evidence type="ECO:0000313" key="11">
    <source>
        <dbReference type="Ensembl" id="ENSPMEP00000005698.1"/>
    </source>
</evidence>
<dbReference type="STRING" id="48701.ENSPMEP00000005698"/>
<dbReference type="PROSITE" id="PS51433">
    <property type="entry name" value="PNT"/>
    <property type="match status" value="1"/>
</dbReference>
<feature type="domain" description="ETS" evidence="9">
    <location>
        <begin position="266"/>
        <end position="346"/>
    </location>
</feature>
<dbReference type="InterPro" id="IPR036388">
    <property type="entry name" value="WH-like_DNA-bd_sf"/>
</dbReference>
<evidence type="ECO:0000256" key="8">
    <source>
        <dbReference type="SAM" id="MobiDB-lite"/>
    </source>
</evidence>
<dbReference type="Proteomes" id="UP000261480">
    <property type="component" value="Unplaced"/>
</dbReference>
<keyword evidence="6 7" id="KW-0539">Nucleus</keyword>
<feature type="region of interest" description="Disordered" evidence="8">
    <location>
        <begin position="43"/>
        <end position="67"/>
    </location>
</feature>
<dbReference type="InterPro" id="IPR003118">
    <property type="entry name" value="Pointed_dom"/>
</dbReference>
<accession>A0A3B3WSD8</accession>
<dbReference type="Pfam" id="PF00178">
    <property type="entry name" value="Ets"/>
    <property type="match status" value="1"/>
</dbReference>
<dbReference type="PROSITE" id="PS50061">
    <property type="entry name" value="ETS_DOMAIN_3"/>
    <property type="match status" value="1"/>
</dbReference>
<protein>
    <recommendedName>
        <fullName evidence="13">Fli-1 proto-oncogene, ETS transcription factor a</fullName>
    </recommendedName>
</protein>
<reference evidence="11" key="2">
    <citation type="submission" date="2025-09" db="UniProtKB">
        <authorList>
            <consortium name="Ensembl"/>
        </authorList>
    </citation>
    <scope>IDENTIFICATION</scope>
</reference>
<dbReference type="GO" id="GO:0030154">
    <property type="term" value="P:cell differentiation"/>
    <property type="evidence" value="ECO:0007669"/>
    <property type="project" value="TreeGrafter"/>
</dbReference>
<dbReference type="PROSITE" id="PS00346">
    <property type="entry name" value="ETS_DOMAIN_2"/>
    <property type="match status" value="1"/>
</dbReference>
<dbReference type="InterPro" id="IPR036390">
    <property type="entry name" value="WH_DNA-bd_sf"/>
</dbReference>
<dbReference type="GO" id="GO:0005634">
    <property type="term" value="C:nucleus"/>
    <property type="evidence" value="ECO:0007669"/>
    <property type="project" value="UniProtKB-SubCell"/>
</dbReference>
<dbReference type="FunFam" id="1.10.10.10:FF:000039">
    <property type="entry name" value="Friend leukemia integration 1 transcription factor"/>
    <property type="match status" value="1"/>
</dbReference>
<dbReference type="SMART" id="SM00413">
    <property type="entry name" value="ETS"/>
    <property type="match status" value="1"/>
</dbReference>
<name>A0A3B3WSD8_9TELE</name>
<feature type="domain" description="PNT" evidence="10">
    <location>
        <begin position="126"/>
        <end position="212"/>
    </location>
</feature>
<dbReference type="SUPFAM" id="SSF47769">
    <property type="entry name" value="SAM/Pointed domain"/>
    <property type="match status" value="1"/>
</dbReference>
<dbReference type="Pfam" id="PF02198">
    <property type="entry name" value="SAM_PNT"/>
    <property type="match status" value="1"/>
</dbReference>
<sequence length="437" mass="49756">MTEVILTSTGIKRFVCPHLQEALSVVSEDQSLFEPPYAAAAPLPKTDMTASGTQDYSQTHKINPLPPQQEWINQPVRVNVKREYEHMNGSSRESPVDCSVGKCNKLVGANDTSQMTYGSYMDEKNAPPPNMTTNERRVIVPADPSLWSQDHVRQWLEWAIKEYGLLEIDTSMFQNTDGKELCKMSKDDFLRLTTLYNAEVLLSHLNYLRESKYPSYDAVRRTGWSNNMHSGKGKVPYSNILKIYLYPYQILGPTSSRLANPGSGQIQLWQFLLELLSDSANAGCITWEGTNGEFKMTDPDEVARRWGERKSKPNMNYDKLSRALRYYYDKNIMTKVHGKRYAYKFDFHGIAQALQPHPTESSMYKYPSDLAYVPSYHAHQQKVNFVSPHPPSMPVTSSNFFGPTAQYWSSPTAGIYPNPNVPRHPNTHVPSHLGSYY</sequence>
<keyword evidence="5" id="KW-0804">Transcription</keyword>
<dbReference type="SUPFAM" id="SSF46785">
    <property type="entry name" value="Winged helix' DNA-binding domain"/>
    <property type="match status" value="1"/>
</dbReference>
<evidence type="ECO:0000256" key="7">
    <source>
        <dbReference type="RuleBase" id="RU004019"/>
    </source>
</evidence>
<dbReference type="Gene3D" id="1.10.150.50">
    <property type="entry name" value="Transcription Factor, Ets-1"/>
    <property type="match status" value="1"/>
</dbReference>
<organism evidence="11 12">
    <name type="scientific">Poecilia mexicana</name>
    <dbReference type="NCBI Taxonomy" id="48701"/>
    <lineage>
        <taxon>Eukaryota</taxon>
        <taxon>Metazoa</taxon>
        <taxon>Chordata</taxon>
        <taxon>Craniata</taxon>
        <taxon>Vertebrata</taxon>
        <taxon>Euteleostomi</taxon>
        <taxon>Actinopterygii</taxon>
        <taxon>Neopterygii</taxon>
        <taxon>Teleostei</taxon>
        <taxon>Neoteleostei</taxon>
        <taxon>Acanthomorphata</taxon>
        <taxon>Ovalentaria</taxon>
        <taxon>Atherinomorphae</taxon>
        <taxon>Cyprinodontiformes</taxon>
        <taxon>Poeciliidae</taxon>
        <taxon>Poeciliinae</taxon>
        <taxon>Poecilia</taxon>
    </lineage>
</organism>
<dbReference type="Gene3D" id="1.10.10.10">
    <property type="entry name" value="Winged helix-like DNA-binding domain superfamily/Winged helix DNA-binding domain"/>
    <property type="match status" value="1"/>
</dbReference>
<dbReference type="PANTHER" id="PTHR11849">
    <property type="entry name" value="ETS"/>
    <property type="match status" value="1"/>
</dbReference>
<dbReference type="FunFam" id="1.10.150.50:FF:000010">
    <property type="entry name" value="Fli-1 proto-oncogene, ETS transcription factor"/>
    <property type="match status" value="1"/>
</dbReference>
<reference evidence="11" key="1">
    <citation type="submission" date="2025-08" db="UniProtKB">
        <authorList>
            <consortium name="Ensembl"/>
        </authorList>
    </citation>
    <scope>IDENTIFICATION</scope>
</reference>
<keyword evidence="4 7" id="KW-0238">DNA-binding</keyword>
<evidence type="ECO:0000259" key="9">
    <source>
        <dbReference type="PROSITE" id="PS50061"/>
    </source>
</evidence>
<evidence type="ECO:0000256" key="6">
    <source>
        <dbReference type="ARBA" id="ARBA00023242"/>
    </source>
</evidence>
<dbReference type="PROSITE" id="PS00345">
    <property type="entry name" value="ETS_DOMAIN_1"/>
    <property type="match status" value="1"/>
</dbReference>
<evidence type="ECO:0000256" key="4">
    <source>
        <dbReference type="ARBA" id="ARBA00023125"/>
    </source>
</evidence>
<dbReference type="InterPro" id="IPR013761">
    <property type="entry name" value="SAM/pointed_sf"/>
</dbReference>
<evidence type="ECO:0000256" key="1">
    <source>
        <dbReference type="ARBA" id="ARBA00004123"/>
    </source>
</evidence>
<dbReference type="InterPro" id="IPR000418">
    <property type="entry name" value="Ets_dom"/>
</dbReference>
<dbReference type="GO" id="GO:0000981">
    <property type="term" value="F:DNA-binding transcription factor activity, RNA polymerase II-specific"/>
    <property type="evidence" value="ECO:0007669"/>
    <property type="project" value="TreeGrafter"/>
</dbReference>
<evidence type="ECO:0000256" key="2">
    <source>
        <dbReference type="ARBA" id="ARBA00005562"/>
    </source>
</evidence>
<evidence type="ECO:0000259" key="10">
    <source>
        <dbReference type="PROSITE" id="PS51433"/>
    </source>
</evidence>
<dbReference type="SMART" id="SM00251">
    <property type="entry name" value="SAM_PNT"/>
    <property type="match status" value="1"/>
</dbReference>
<evidence type="ECO:0008006" key="13">
    <source>
        <dbReference type="Google" id="ProtNLM"/>
    </source>
</evidence>
<comment type="similarity">
    <text evidence="2 7">Belongs to the ETS family.</text>
</comment>
<dbReference type="PRINTS" id="PR00454">
    <property type="entry name" value="ETSDOMAIN"/>
</dbReference>
<keyword evidence="12" id="KW-1185">Reference proteome</keyword>
<dbReference type="GO" id="GO:0043565">
    <property type="term" value="F:sequence-specific DNA binding"/>
    <property type="evidence" value="ECO:0007669"/>
    <property type="project" value="InterPro"/>
</dbReference>
<comment type="subcellular location">
    <subcellularLocation>
        <location evidence="1 7">Nucleus</location>
    </subcellularLocation>
</comment>
<dbReference type="Ensembl" id="ENSPMET00000007079.1">
    <property type="protein sequence ID" value="ENSPMEP00000005698.1"/>
    <property type="gene ID" value="ENSPMEG00000007111.1"/>
</dbReference>
<proteinExistence type="inferred from homology"/>
<dbReference type="InterPro" id="IPR046328">
    <property type="entry name" value="ETS_fam"/>
</dbReference>